<dbReference type="OrthoDB" id="5363652at2"/>
<sequence>MMGRFSFRLKVYVDYTKPHKNYAEQVQLLTDRGLEVSDRAVAVRALKRLGYYRLSAYTYPLRRPSEDGQGRAPEFVDGARLDDALTLCDFDDRLRATLLSGLQKLEVAMRAQVGYQLGKTHPFGHLDPKHLDTARCQKPPARRGPNDERDAHATWLDRYEQLRSESKNEDYVRHFILTYDGQIPVWVATEFMTFGCLTALYDLVSDRDAAAIARNVAVKNRDVVYGWLKALNVLRNHCAHNARIWNRKTIYPPKRPGTAFLPERLAHLSTADNNRVYFLAAICAHFLIELDPSTGWPRQFRETMRKFRPVHGMTAENTMGFPADWESLDIWRYQPE</sequence>
<evidence type="ECO:0008006" key="4">
    <source>
        <dbReference type="Google" id="ProtNLM"/>
    </source>
</evidence>
<protein>
    <recommendedName>
        <fullName evidence="4">Abortive infection bacteriophage resistance protein</fullName>
    </recommendedName>
</protein>
<dbReference type="Pfam" id="PF07751">
    <property type="entry name" value="Abi_2"/>
    <property type="match status" value="1"/>
</dbReference>
<dbReference type="KEGG" id="xya:ET471_08020"/>
<evidence type="ECO:0000313" key="2">
    <source>
        <dbReference type="EMBL" id="QAY69983.1"/>
    </source>
</evidence>
<evidence type="ECO:0000313" key="3">
    <source>
        <dbReference type="Proteomes" id="UP000292118"/>
    </source>
</evidence>
<accession>A0A4P6F5E7</accession>
<keyword evidence="3" id="KW-1185">Reference proteome</keyword>
<gene>
    <name evidence="2" type="ORF">ET471_08020</name>
</gene>
<organism evidence="2 3">
    <name type="scientific">Xylanimonas protaetiae</name>
    <dbReference type="NCBI Taxonomy" id="2509457"/>
    <lineage>
        <taxon>Bacteria</taxon>
        <taxon>Bacillati</taxon>
        <taxon>Actinomycetota</taxon>
        <taxon>Actinomycetes</taxon>
        <taxon>Micrococcales</taxon>
        <taxon>Promicromonosporaceae</taxon>
        <taxon>Xylanimonas</taxon>
    </lineage>
</organism>
<reference evidence="2 3" key="1">
    <citation type="submission" date="2019-01" db="EMBL/GenBank/DDBJ databases">
        <title>Genome sequencing of strain FW10M-9.</title>
        <authorList>
            <person name="Heo J."/>
            <person name="Kim S.-J."/>
            <person name="Kim J.-S."/>
            <person name="Hong S.-B."/>
            <person name="Kwon S.-W."/>
        </authorList>
    </citation>
    <scope>NUCLEOTIDE SEQUENCE [LARGE SCALE GENOMIC DNA]</scope>
    <source>
        <strain evidence="2 3">FW10M-9</strain>
    </source>
</reference>
<name>A0A4P6F5E7_9MICO</name>
<proteinExistence type="predicted"/>
<evidence type="ECO:0000256" key="1">
    <source>
        <dbReference type="SAM" id="MobiDB-lite"/>
    </source>
</evidence>
<dbReference type="EMBL" id="CP035493">
    <property type="protein sequence ID" value="QAY69983.1"/>
    <property type="molecule type" value="Genomic_DNA"/>
</dbReference>
<dbReference type="AlphaFoldDB" id="A0A4P6F5E7"/>
<dbReference type="Proteomes" id="UP000292118">
    <property type="component" value="Chromosome"/>
</dbReference>
<feature type="region of interest" description="Disordered" evidence="1">
    <location>
        <begin position="128"/>
        <end position="150"/>
    </location>
</feature>
<dbReference type="InterPro" id="IPR011664">
    <property type="entry name" value="Abi_system_AbiD/AbiF-like"/>
</dbReference>